<feature type="region of interest" description="Disordered" evidence="5">
    <location>
        <begin position="72"/>
        <end position="97"/>
    </location>
</feature>
<proteinExistence type="inferred from homology"/>
<evidence type="ECO:0000256" key="4">
    <source>
        <dbReference type="ARBA" id="ARBA00023098"/>
    </source>
</evidence>
<dbReference type="AlphaFoldDB" id="A0A267FH97"/>
<dbReference type="GO" id="GO:0005737">
    <property type="term" value="C:cytoplasm"/>
    <property type="evidence" value="ECO:0007669"/>
    <property type="project" value="TreeGrafter"/>
</dbReference>
<organism evidence="7 8">
    <name type="scientific">Macrostomum lignano</name>
    <dbReference type="NCBI Taxonomy" id="282301"/>
    <lineage>
        <taxon>Eukaryota</taxon>
        <taxon>Metazoa</taxon>
        <taxon>Spiralia</taxon>
        <taxon>Lophotrochozoa</taxon>
        <taxon>Platyhelminthes</taxon>
        <taxon>Rhabditophora</taxon>
        <taxon>Macrostomorpha</taxon>
        <taxon>Macrostomida</taxon>
        <taxon>Macrostomidae</taxon>
        <taxon>Macrostomum</taxon>
    </lineage>
</organism>
<dbReference type="GO" id="GO:0016410">
    <property type="term" value="F:N-acyltransferase activity"/>
    <property type="evidence" value="ECO:0007669"/>
    <property type="project" value="TreeGrafter"/>
</dbReference>
<dbReference type="GO" id="GO:0070292">
    <property type="term" value="P:N-acylphosphatidylethanolamine metabolic process"/>
    <property type="evidence" value="ECO:0007669"/>
    <property type="project" value="TreeGrafter"/>
</dbReference>
<keyword evidence="2" id="KW-0808">Transferase</keyword>
<keyword evidence="4" id="KW-0443">Lipid metabolism</keyword>
<keyword evidence="3" id="KW-0378">Hydrolase</keyword>
<dbReference type="Pfam" id="PF04970">
    <property type="entry name" value="LRAT"/>
    <property type="match status" value="1"/>
</dbReference>
<dbReference type="Gene3D" id="3.90.1720.10">
    <property type="entry name" value="endopeptidase domain like (from Nostoc punctiforme)"/>
    <property type="match status" value="1"/>
</dbReference>
<dbReference type="EMBL" id="NIVC01001035">
    <property type="protein sequence ID" value="PAA73138.1"/>
    <property type="molecule type" value="Genomic_DNA"/>
</dbReference>
<reference evidence="7 8" key="1">
    <citation type="submission" date="2017-06" db="EMBL/GenBank/DDBJ databases">
        <title>A platform for efficient transgenesis in Macrostomum lignano, a flatworm model organism for stem cell research.</title>
        <authorList>
            <person name="Berezikov E."/>
        </authorList>
    </citation>
    <scope>NUCLEOTIDE SEQUENCE [LARGE SCALE GENOMIC DNA]</scope>
    <source>
        <strain evidence="7">DV1</strain>
        <tissue evidence="7">Whole organism</tissue>
    </source>
</reference>
<evidence type="ECO:0000256" key="1">
    <source>
        <dbReference type="ARBA" id="ARBA00007824"/>
    </source>
</evidence>
<comment type="caution">
    <text evidence="7">The sequence shown here is derived from an EMBL/GenBank/DDBJ whole genome shotgun (WGS) entry which is preliminary data.</text>
</comment>
<dbReference type="InterPro" id="IPR007053">
    <property type="entry name" value="LRAT_dom"/>
</dbReference>
<dbReference type="PANTHER" id="PTHR13943">
    <property type="entry name" value="HRAS-LIKE SUPPRESSOR - RELATED"/>
    <property type="match status" value="1"/>
</dbReference>
<dbReference type="PANTHER" id="PTHR13943:SF77">
    <property type="entry name" value="LRAT DOMAIN-CONTAINING PROTEIN"/>
    <property type="match status" value="1"/>
</dbReference>
<dbReference type="InterPro" id="IPR051496">
    <property type="entry name" value="H-rev107_PLA/AT"/>
</dbReference>
<evidence type="ECO:0000256" key="5">
    <source>
        <dbReference type="SAM" id="MobiDB-lite"/>
    </source>
</evidence>
<comment type="similarity">
    <text evidence="1">Belongs to the H-rev107 family.</text>
</comment>
<evidence type="ECO:0000256" key="2">
    <source>
        <dbReference type="ARBA" id="ARBA00022679"/>
    </source>
</evidence>
<evidence type="ECO:0000313" key="7">
    <source>
        <dbReference type="EMBL" id="PAA73138.1"/>
    </source>
</evidence>
<dbReference type="GO" id="GO:0004623">
    <property type="term" value="F:phospholipase A2 activity"/>
    <property type="evidence" value="ECO:0007669"/>
    <property type="project" value="TreeGrafter"/>
</dbReference>
<dbReference type="GO" id="GO:0008970">
    <property type="term" value="F:phospholipase A1 activity"/>
    <property type="evidence" value="ECO:0007669"/>
    <property type="project" value="TreeGrafter"/>
</dbReference>
<dbReference type="OrthoDB" id="6156857at2759"/>
<protein>
    <recommendedName>
        <fullName evidence="6">LRAT domain-containing protein</fullName>
    </recommendedName>
</protein>
<feature type="domain" description="LRAT" evidence="6">
    <location>
        <begin position="369"/>
        <end position="486"/>
    </location>
</feature>
<dbReference type="Proteomes" id="UP000215902">
    <property type="component" value="Unassembled WGS sequence"/>
</dbReference>
<accession>A0A267FH97</accession>
<gene>
    <name evidence="7" type="ORF">BOX15_Mlig027228g1</name>
</gene>
<name>A0A267FH97_9PLAT</name>
<evidence type="ECO:0000259" key="6">
    <source>
        <dbReference type="PROSITE" id="PS51934"/>
    </source>
</evidence>
<dbReference type="PROSITE" id="PS51934">
    <property type="entry name" value="LRAT"/>
    <property type="match status" value="1"/>
</dbReference>
<keyword evidence="8" id="KW-1185">Reference proteome</keyword>
<feature type="compositionally biased region" description="Basic and acidic residues" evidence="5">
    <location>
        <begin position="83"/>
        <end position="93"/>
    </location>
</feature>
<evidence type="ECO:0000313" key="8">
    <source>
        <dbReference type="Proteomes" id="UP000215902"/>
    </source>
</evidence>
<sequence>MSRKHCQSCGFKFDESWTAHCSRCDTTFDFNGDVSNALCKSCGQEAFIMQDEVMEICKFCLRALETGEEGRKNEATGTSCASDKPESGQKNDEFTSDNDQDELWRCVGCVCGNQDPHSFKLSTCKWPTKSYYCLDCREPYSAFIWDTELRWDQCPRCNGDKVQVDKIATGGTMIECQNCSSKISKQRFDLLHQEVKDKCENEERIKDGQKQLNETFECQYCGSAQVQFVLSETEGKPCVLQQCGTCNKTKILLAWDKENDQFETAADDEKDKQSDKKIAAIPEKYKKLSKCCGNFASLHPVEGDPDDDLLVCDQCDQTISLRSFDDCQIPQTVSALRRAVKGRFSRGKMGRPYACVKVSDIDELKPADQLDFRRSLYSHHAIVEKTLPDSKEVQVIEYTGESNRPTIQAFLNQLPTKACIAESTLKLQDIVKCMHRVDYHSLDCFHPKTVLERAKKRVGEKQYHVVGSNCEHFSNWAKANVALSRQVKKKQKWALKKLGRCVTRITDIGDRLPKDGSSRAAMGVLIEIRKEMLMAIDRKGSASVQDFWCPIRLLIEWSIRRIPLTFVPIMSAKAGCKLFWEADGLLKLVGRTVAKVPQKILAIKDTEDDLDKKEIEREKK</sequence>
<evidence type="ECO:0000256" key="3">
    <source>
        <dbReference type="ARBA" id="ARBA00022801"/>
    </source>
</evidence>